<reference evidence="6" key="1">
    <citation type="submission" date="2020-09" db="EMBL/GenBank/DDBJ databases">
        <authorList>
            <person name="Yoon J.-W."/>
        </authorList>
    </citation>
    <scope>NUCLEOTIDE SEQUENCE</scope>
    <source>
        <strain evidence="6">KMU-158</strain>
    </source>
</reference>
<dbReference type="RefSeq" id="WP_190765247.1">
    <property type="nucleotide sequence ID" value="NZ_JACXLD010000005.1"/>
</dbReference>
<dbReference type="InterPro" id="IPR036188">
    <property type="entry name" value="FAD/NAD-bd_sf"/>
</dbReference>
<evidence type="ECO:0000313" key="6">
    <source>
        <dbReference type="EMBL" id="MBD2859420.1"/>
    </source>
</evidence>
<dbReference type="InterPro" id="IPR057661">
    <property type="entry name" value="RsdA/BaiN/AoA(So)_Rossmann"/>
</dbReference>
<dbReference type="NCBIfam" id="TIGR00275">
    <property type="entry name" value="aminoacetone oxidase family FAD-binding enzyme"/>
    <property type="match status" value="1"/>
</dbReference>
<evidence type="ECO:0000313" key="7">
    <source>
        <dbReference type="Proteomes" id="UP000610558"/>
    </source>
</evidence>
<dbReference type="SUPFAM" id="SSF51905">
    <property type="entry name" value="FAD/NAD(P)-binding domain"/>
    <property type="match status" value="1"/>
</dbReference>
<proteinExistence type="predicted"/>
<dbReference type="InterPro" id="IPR022460">
    <property type="entry name" value="Flavoprotein_PP4765"/>
</dbReference>
<dbReference type="InterPro" id="IPR004792">
    <property type="entry name" value="BaiN-like"/>
</dbReference>
<dbReference type="EMBL" id="JACXLD010000005">
    <property type="protein sequence ID" value="MBD2859420.1"/>
    <property type="molecule type" value="Genomic_DNA"/>
</dbReference>
<protein>
    <submittedName>
        <fullName evidence="6">TIGR03862 family flavoprotein</fullName>
    </submittedName>
</protein>
<dbReference type="NCBIfam" id="TIGR03862">
    <property type="entry name" value="flavo_PP4765"/>
    <property type="match status" value="1"/>
</dbReference>
<comment type="cofactor">
    <cofactor evidence="1">
        <name>FAD</name>
        <dbReference type="ChEBI" id="CHEBI:57692"/>
    </cofactor>
</comment>
<dbReference type="InterPro" id="IPR055178">
    <property type="entry name" value="RsdA/BaiN/AoA(So)-like_dom"/>
</dbReference>
<evidence type="ECO:0000259" key="5">
    <source>
        <dbReference type="Pfam" id="PF22780"/>
    </source>
</evidence>
<dbReference type="Gene3D" id="2.40.30.10">
    <property type="entry name" value="Translation factors"/>
    <property type="match status" value="1"/>
</dbReference>
<dbReference type="Gene3D" id="3.50.50.60">
    <property type="entry name" value="FAD/NAD(P)-binding domain"/>
    <property type="match status" value="1"/>
</dbReference>
<accession>A0A927C4S0</accession>
<gene>
    <name evidence="6" type="ORF">IB286_10425</name>
</gene>
<dbReference type="Pfam" id="PF03486">
    <property type="entry name" value="HI0933_like"/>
    <property type="match status" value="1"/>
</dbReference>
<evidence type="ECO:0000256" key="3">
    <source>
        <dbReference type="ARBA" id="ARBA00022827"/>
    </source>
</evidence>
<dbReference type="PANTHER" id="PTHR42887">
    <property type="entry name" value="OS12G0638800 PROTEIN"/>
    <property type="match status" value="1"/>
</dbReference>
<feature type="domain" description="RsdA/BaiN/AoA(So)-like Rossmann fold-like" evidence="4">
    <location>
        <begin position="11"/>
        <end position="410"/>
    </location>
</feature>
<feature type="domain" description="RsdA/BaiN/AoA(So)-like insert" evidence="5">
    <location>
        <begin position="201"/>
        <end position="358"/>
    </location>
</feature>
<dbReference type="Pfam" id="PF22780">
    <property type="entry name" value="HI0933_like_1st"/>
    <property type="match status" value="1"/>
</dbReference>
<keyword evidence="3" id="KW-0274">FAD</keyword>
<dbReference type="Proteomes" id="UP000610558">
    <property type="component" value="Unassembled WGS sequence"/>
</dbReference>
<name>A0A927C4S0_9GAMM</name>
<organism evidence="6 7">
    <name type="scientific">Spongiibacter pelagi</name>
    <dbReference type="NCBI Taxonomy" id="2760804"/>
    <lineage>
        <taxon>Bacteria</taxon>
        <taxon>Pseudomonadati</taxon>
        <taxon>Pseudomonadota</taxon>
        <taxon>Gammaproteobacteria</taxon>
        <taxon>Cellvibrionales</taxon>
        <taxon>Spongiibacteraceae</taxon>
        <taxon>Spongiibacter</taxon>
    </lineage>
</organism>
<sequence length="420" mass="45689">MTISPDPKSPTVAVIGAGPAGLMAAEQLAAKGFRVEVFDAMPSAARKFLRAGVGGMNITHAEDYSQFILRYGDTADALQPFIDALRPDALRQWIHDLGVETFVGTSGRVFPKEMKAAPLLRAWLHRLREQGVVFHQRHRWTGLRTAEHKHHWQFQTPHGQFERSFSGVVLALGGASWPQLGSDGSWAKILEKQGLSIAAFQASNCGFELNWSDYLKKRFAGTPLKNIQLNLKKADGSRESRIGECLISEYGIEGSLIYALSASIRDQLQQTGAAQLSLDWLPQNSLEQITAKLQSTRKGISTSNLLQKKLKLPAIAHTLLRECCPDLQMSDTASLAQCLKNMQLPPIQATRPIAEAISTAGGISFSELSPALMLEKLPGVFVAGEMLDWEAPTGGYLLTACFATGQAAGQGLANWLNGQA</sequence>
<comment type="caution">
    <text evidence="6">The sequence shown here is derived from an EMBL/GenBank/DDBJ whole genome shotgun (WGS) entry which is preliminary data.</text>
</comment>
<dbReference type="SUPFAM" id="SSF160996">
    <property type="entry name" value="HI0933 insert domain-like"/>
    <property type="match status" value="1"/>
</dbReference>
<dbReference type="AlphaFoldDB" id="A0A927C4S0"/>
<dbReference type="InterPro" id="IPR023166">
    <property type="entry name" value="BaiN-like_dom_sf"/>
</dbReference>
<dbReference type="PANTHER" id="PTHR42887:SF1">
    <property type="entry name" value="BLR3961 PROTEIN"/>
    <property type="match status" value="1"/>
</dbReference>
<dbReference type="Gene3D" id="1.10.8.260">
    <property type="entry name" value="HI0933 insert domain-like"/>
    <property type="match status" value="1"/>
</dbReference>
<evidence type="ECO:0000256" key="1">
    <source>
        <dbReference type="ARBA" id="ARBA00001974"/>
    </source>
</evidence>
<keyword evidence="7" id="KW-1185">Reference proteome</keyword>
<keyword evidence="2" id="KW-0285">Flavoprotein</keyword>
<evidence type="ECO:0000256" key="2">
    <source>
        <dbReference type="ARBA" id="ARBA00022630"/>
    </source>
</evidence>
<evidence type="ECO:0000259" key="4">
    <source>
        <dbReference type="Pfam" id="PF03486"/>
    </source>
</evidence>